<reference evidence="1" key="1">
    <citation type="journal article" date="2023" name="Int. J. Syst. Evol. Microbiol.">
        <title>&lt;i&gt;Holtiella tumoricola&lt;/i&gt; gen. nov. sp. nov., isolated from a human clinical sample.</title>
        <authorList>
            <person name="Allen-Vercoe E."/>
            <person name="Daigneault M.C."/>
            <person name="Vancuren S.J."/>
            <person name="Cochrane K."/>
            <person name="O'Neal L.L."/>
            <person name="Sankaranarayanan K."/>
            <person name="Lawson P.A."/>
        </authorList>
    </citation>
    <scope>NUCLEOTIDE SEQUENCE</scope>
    <source>
        <strain evidence="1">CC70A</strain>
    </source>
</reference>
<organism evidence="1 2">
    <name type="scientific">Holtiella tumoricola</name>
    <dbReference type="NCBI Taxonomy" id="3018743"/>
    <lineage>
        <taxon>Bacteria</taxon>
        <taxon>Bacillati</taxon>
        <taxon>Bacillota</taxon>
        <taxon>Clostridia</taxon>
        <taxon>Lachnospirales</taxon>
        <taxon>Cellulosilyticaceae</taxon>
        <taxon>Holtiella</taxon>
    </lineage>
</organism>
<keyword evidence="2" id="KW-1185">Reference proteome</keyword>
<evidence type="ECO:0000313" key="1">
    <source>
        <dbReference type="EMBL" id="MDA3730026.1"/>
    </source>
</evidence>
<protein>
    <submittedName>
        <fullName evidence="1">Uncharacterized protein</fullName>
    </submittedName>
</protein>
<dbReference type="AlphaFoldDB" id="A0AA42DJC8"/>
<dbReference type="RefSeq" id="WP_271010770.1">
    <property type="nucleotide sequence ID" value="NZ_JAQIFT010000007.1"/>
</dbReference>
<comment type="caution">
    <text evidence="1">The sequence shown here is derived from an EMBL/GenBank/DDBJ whole genome shotgun (WGS) entry which is preliminary data.</text>
</comment>
<proteinExistence type="predicted"/>
<gene>
    <name evidence="1" type="ORF">PBV87_00675</name>
</gene>
<name>A0AA42DJC8_9FIRM</name>
<accession>A0AA42DJC8</accession>
<sequence length="127" mass="14628">MNTAEDLVVQRIDQLIGIIKAKVLLEVPKNRKINLAHDLVLCMCEQIKAGIWKLIDAGNKRIDRGVNSLLVQVIEQVKEHRGHPYFLEDEIAFCDEFIEAVEAIKAEYMKLKKEDKTCKRLIIMQVV</sequence>
<evidence type="ECO:0000313" key="2">
    <source>
        <dbReference type="Proteomes" id="UP001169242"/>
    </source>
</evidence>
<dbReference type="Proteomes" id="UP001169242">
    <property type="component" value="Unassembled WGS sequence"/>
</dbReference>
<dbReference type="EMBL" id="JAQIFT010000007">
    <property type="protein sequence ID" value="MDA3730026.1"/>
    <property type="molecule type" value="Genomic_DNA"/>
</dbReference>